<dbReference type="PANTHER" id="PTHR12176">
    <property type="entry name" value="SAM-DEPENDENT METHYLTRANSFERASE SUPERFAMILY PROTEIN"/>
    <property type="match status" value="1"/>
</dbReference>
<dbReference type="CDD" id="cd02440">
    <property type="entry name" value="AdoMet_MTases"/>
    <property type="match status" value="1"/>
</dbReference>
<sequence length="194" mass="22209">MPPNFESQSYWHDRYSTEAAFEWLIDSSTFMRILEPFLDRLDHSARLLHLGCGTSDLHNHLRDRGYSNVTNVDYERLALKRGEELEQSNFGDVNLKYVLADATQLQLGERYDLVIDKCTADAISCGAEDAVLRMAQSIRKHLTPGGCWISMSYSSSRFDIAELPFAAEAFATIPVPKERETDPDVFYWCYLLQP</sequence>
<evidence type="ECO:0000256" key="2">
    <source>
        <dbReference type="ARBA" id="ARBA00022603"/>
    </source>
</evidence>
<feature type="domain" description="Methyltransferase" evidence="4">
    <location>
        <begin position="44"/>
        <end position="154"/>
    </location>
</feature>
<dbReference type="STRING" id="1408157.A0A1J7IWE1"/>
<protein>
    <recommendedName>
        <fullName evidence="4">Methyltransferase domain-containing protein</fullName>
    </recommendedName>
</protein>
<dbReference type="EMBL" id="KV875095">
    <property type="protein sequence ID" value="OIW32039.1"/>
    <property type="molecule type" value="Genomic_DNA"/>
</dbReference>
<proteinExistence type="inferred from homology"/>
<evidence type="ECO:0000313" key="5">
    <source>
        <dbReference type="EMBL" id="OIW32039.1"/>
    </source>
</evidence>
<dbReference type="Pfam" id="PF13847">
    <property type="entry name" value="Methyltransf_31"/>
    <property type="match status" value="1"/>
</dbReference>
<evidence type="ECO:0000313" key="6">
    <source>
        <dbReference type="Proteomes" id="UP000182658"/>
    </source>
</evidence>
<evidence type="ECO:0000259" key="4">
    <source>
        <dbReference type="Pfam" id="PF13847"/>
    </source>
</evidence>
<organism evidence="5 6">
    <name type="scientific">Coniochaeta ligniaria NRRL 30616</name>
    <dbReference type="NCBI Taxonomy" id="1408157"/>
    <lineage>
        <taxon>Eukaryota</taxon>
        <taxon>Fungi</taxon>
        <taxon>Dikarya</taxon>
        <taxon>Ascomycota</taxon>
        <taxon>Pezizomycotina</taxon>
        <taxon>Sordariomycetes</taxon>
        <taxon>Sordariomycetidae</taxon>
        <taxon>Coniochaetales</taxon>
        <taxon>Coniochaetaceae</taxon>
        <taxon>Coniochaeta</taxon>
    </lineage>
</organism>
<gene>
    <name evidence="5" type="ORF">CONLIGDRAFT_678471</name>
</gene>
<dbReference type="InParanoid" id="A0A1J7IWE1"/>
<dbReference type="GO" id="GO:0008168">
    <property type="term" value="F:methyltransferase activity"/>
    <property type="evidence" value="ECO:0007669"/>
    <property type="project" value="UniProtKB-KW"/>
</dbReference>
<keyword evidence="3" id="KW-0808">Transferase</keyword>
<dbReference type="InterPro" id="IPR051419">
    <property type="entry name" value="Lys/N-term_MeTrsfase_sf"/>
</dbReference>
<dbReference type="AlphaFoldDB" id="A0A1J7IWE1"/>
<dbReference type="OrthoDB" id="411785at2759"/>
<name>A0A1J7IWE1_9PEZI</name>
<dbReference type="Gene3D" id="3.40.50.150">
    <property type="entry name" value="Vaccinia Virus protein VP39"/>
    <property type="match status" value="1"/>
</dbReference>
<reference evidence="5 6" key="1">
    <citation type="submission" date="2016-10" db="EMBL/GenBank/DDBJ databases">
        <title>Draft genome sequence of Coniochaeta ligniaria NRRL30616, a lignocellulolytic fungus for bioabatement of inhibitors in plant biomass hydrolysates.</title>
        <authorList>
            <consortium name="DOE Joint Genome Institute"/>
            <person name="Jimenez D.J."/>
            <person name="Hector R.E."/>
            <person name="Riley R."/>
            <person name="Sun H."/>
            <person name="Grigoriev I.V."/>
            <person name="Van Elsas J.D."/>
            <person name="Nichols N.N."/>
        </authorList>
    </citation>
    <scope>NUCLEOTIDE SEQUENCE [LARGE SCALE GENOMIC DNA]</scope>
    <source>
        <strain evidence="5 6">NRRL 30616</strain>
    </source>
</reference>
<dbReference type="GO" id="GO:0032259">
    <property type="term" value="P:methylation"/>
    <property type="evidence" value="ECO:0007669"/>
    <property type="project" value="UniProtKB-KW"/>
</dbReference>
<evidence type="ECO:0000256" key="1">
    <source>
        <dbReference type="ARBA" id="ARBA00008361"/>
    </source>
</evidence>
<keyword evidence="2" id="KW-0489">Methyltransferase</keyword>
<dbReference type="PANTHER" id="PTHR12176:SF84">
    <property type="entry name" value="METHYLTRANSFERASE DOMAIN-CONTAINING PROTEIN"/>
    <property type="match status" value="1"/>
</dbReference>
<dbReference type="Proteomes" id="UP000182658">
    <property type="component" value="Unassembled WGS sequence"/>
</dbReference>
<dbReference type="InterPro" id="IPR025714">
    <property type="entry name" value="Methyltranfer_dom"/>
</dbReference>
<dbReference type="SUPFAM" id="SSF53335">
    <property type="entry name" value="S-adenosyl-L-methionine-dependent methyltransferases"/>
    <property type="match status" value="1"/>
</dbReference>
<accession>A0A1J7IWE1</accession>
<keyword evidence="6" id="KW-1185">Reference proteome</keyword>
<comment type="similarity">
    <text evidence="1">Belongs to the methyltransferase superfamily.</text>
</comment>
<dbReference type="InterPro" id="IPR029063">
    <property type="entry name" value="SAM-dependent_MTases_sf"/>
</dbReference>
<evidence type="ECO:0000256" key="3">
    <source>
        <dbReference type="ARBA" id="ARBA00022679"/>
    </source>
</evidence>